<dbReference type="eggNOG" id="ENOG502QQ1N">
    <property type="taxonomic scope" value="Eukaryota"/>
</dbReference>
<dbReference type="SMART" id="SM00751">
    <property type="entry name" value="BSD"/>
    <property type="match status" value="1"/>
</dbReference>
<feature type="domain" description="BSD" evidence="1">
    <location>
        <begin position="122"/>
        <end position="174"/>
    </location>
</feature>
<reference evidence="3" key="1">
    <citation type="journal article" date="2013" name="Science">
        <title>The Amborella genome and the evolution of flowering plants.</title>
        <authorList>
            <consortium name="Amborella Genome Project"/>
        </authorList>
    </citation>
    <scope>NUCLEOTIDE SEQUENCE [LARGE SCALE GENOMIC DNA]</scope>
</reference>
<evidence type="ECO:0000259" key="1">
    <source>
        <dbReference type="PROSITE" id="PS50858"/>
    </source>
</evidence>
<dbReference type="OrthoDB" id="1076611at2759"/>
<sequence length="402" mass="45155">MRWVSFDPPFPSEVEEEKVDERTDNVWGMSLLEEKAISEAMEGVRKDFAELGENLKSSFSLFSVKNLSKLTSSFLQLGADEPSEQRCDDMGVTKDVLEFARRASQRPETWLEFLSMDKPCSFDNFVLSNAQQGHASYIEHLVPEMAAVKLELCPHVMSEGHFWKIYFALLHPILNKDDAKLLSTPQMVKARDVMMQGLQNSAMLYGNVDSRTNDSGGDNDDADGKGKCWSFRLGDFSTDSFVDLEDDDDDDDNSMRMYMNLRLGDSPSSSFIELENNGDDDDAIRKCRNLRLGDSPSGSFIDLEDDNDDSWTICESSRLGEPPAKGLVDFVDDDGDGMEKHMSLRLVDSPSMGNCDAMESYVGRMDESYFTVMQTVSKDNAEVGDLSEWLRVDCLLLSQDSS</sequence>
<dbReference type="PANTHER" id="PTHR31923">
    <property type="entry name" value="BSD DOMAIN-CONTAINING PROTEIN"/>
    <property type="match status" value="1"/>
</dbReference>
<proteinExistence type="predicted"/>
<dbReference type="PROSITE" id="PS50858">
    <property type="entry name" value="BSD"/>
    <property type="match status" value="1"/>
</dbReference>
<accession>U5D6F6</accession>
<protein>
    <recommendedName>
        <fullName evidence="1">BSD domain-containing protein</fullName>
    </recommendedName>
</protein>
<dbReference type="PANTHER" id="PTHR31923:SF4">
    <property type="entry name" value="BSD DOMAIN-CONTAINING PROTEIN"/>
    <property type="match status" value="1"/>
</dbReference>
<evidence type="ECO:0000313" key="2">
    <source>
        <dbReference type="EMBL" id="ERN18009.1"/>
    </source>
</evidence>
<organism evidence="2 3">
    <name type="scientific">Amborella trichopoda</name>
    <dbReference type="NCBI Taxonomy" id="13333"/>
    <lineage>
        <taxon>Eukaryota</taxon>
        <taxon>Viridiplantae</taxon>
        <taxon>Streptophyta</taxon>
        <taxon>Embryophyta</taxon>
        <taxon>Tracheophyta</taxon>
        <taxon>Spermatophyta</taxon>
        <taxon>Magnoliopsida</taxon>
        <taxon>Amborellales</taxon>
        <taxon>Amborellaceae</taxon>
        <taxon>Amborella</taxon>
    </lineage>
</organism>
<dbReference type="HOGENOM" id="CLU_685784_0_0_1"/>
<dbReference type="AlphaFoldDB" id="U5D6F6"/>
<dbReference type="SUPFAM" id="SSF140383">
    <property type="entry name" value="BSD domain-like"/>
    <property type="match status" value="1"/>
</dbReference>
<dbReference type="Gene3D" id="1.10.3970.10">
    <property type="entry name" value="BSD domain"/>
    <property type="match status" value="1"/>
</dbReference>
<dbReference type="Pfam" id="PF03909">
    <property type="entry name" value="BSD"/>
    <property type="match status" value="1"/>
</dbReference>
<dbReference type="InterPro" id="IPR005607">
    <property type="entry name" value="BSD_dom"/>
</dbReference>
<dbReference type="InterPro" id="IPR035925">
    <property type="entry name" value="BSD_dom_sf"/>
</dbReference>
<dbReference type="Gramene" id="ERN18009">
    <property type="protein sequence ID" value="ERN18009"/>
    <property type="gene ID" value="AMTR_s00046p00160890"/>
</dbReference>
<evidence type="ECO:0000313" key="3">
    <source>
        <dbReference type="Proteomes" id="UP000017836"/>
    </source>
</evidence>
<name>U5D6F6_AMBTC</name>
<dbReference type="EMBL" id="KI392290">
    <property type="protein sequence ID" value="ERN18009.1"/>
    <property type="molecule type" value="Genomic_DNA"/>
</dbReference>
<keyword evidence="3" id="KW-1185">Reference proteome</keyword>
<dbReference type="Proteomes" id="UP000017836">
    <property type="component" value="Unassembled WGS sequence"/>
</dbReference>
<gene>
    <name evidence="2" type="ORF">AMTR_s00046p00160890</name>
</gene>